<proteinExistence type="predicted"/>
<accession>A0A0F9JFK9</accession>
<dbReference type="EMBL" id="LAZR01010135">
    <property type="protein sequence ID" value="KKM68624.1"/>
    <property type="molecule type" value="Genomic_DNA"/>
</dbReference>
<comment type="caution">
    <text evidence="1">The sequence shown here is derived from an EMBL/GenBank/DDBJ whole genome shotgun (WGS) entry which is preliminary data.</text>
</comment>
<protein>
    <submittedName>
        <fullName evidence="1">Uncharacterized protein</fullName>
    </submittedName>
</protein>
<organism evidence="1">
    <name type="scientific">marine sediment metagenome</name>
    <dbReference type="NCBI Taxonomy" id="412755"/>
    <lineage>
        <taxon>unclassified sequences</taxon>
        <taxon>metagenomes</taxon>
        <taxon>ecological metagenomes</taxon>
    </lineage>
</organism>
<gene>
    <name evidence="1" type="ORF">LCGC14_1458980</name>
</gene>
<feature type="non-terminal residue" evidence="1">
    <location>
        <position position="110"/>
    </location>
</feature>
<reference evidence="1" key="1">
    <citation type="journal article" date="2015" name="Nature">
        <title>Complex archaea that bridge the gap between prokaryotes and eukaryotes.</title>
        <authorList>
            <person name="Spang A."/>
            <person name="Saw J.H."/>
            <person name="Jorgensen S.L."/>
            <person name="Zaremba-Niedzwiedzka K."/>
            <person name="Martijn J."/>
            <person name="Lind A.E."/>
            <person name="van Eijk R."/>
            <person name="Schleper C."/>
            <person name="Guy L."/>
            <person name="Ettema T.J."/>
        </authorList>
    </citation>
    <scope>NUCLEOTIDE SEQUENCE</scope>
</reference>
<evidence type="ECO:0000313" key="1">
    <source>
        <dbReference type="EMBL" id="KKM68624.1"/>
    </source>
</evidence>
<sequence length="110" mass="13324">MNITREQFFRKTCWTPPIKPIGKDFYITYILARFKIFPKTTPPFFSNAYWPIMTESSRVERVRKKIAKNEIYNFCNLHLKINKRKGIPRKRGRFIIIKLKQQDVKEKDNV</sequence>
<dbReference type="AlphaFoldDB" id="A0A0F9JFK9"/>
<name>A0A0F9JFK9_9ZZZZ</name>